<evidence type="ECO:0000313" key="8">
    <source>
        <dbReference type="Proteomes" id="UP000663891"/>
    </source>
</evidence>
<keyword evidence="4 5" id="KW-0472">Membrane</keyword>
<evidence type="ECO:0000313" key="7">
    <source>
        <dbReference type="EMBL" id="CAF0875925.1"/>
    </source>
</evidence>
<dbReference type="Gene3D" id="1.20.1070.10">
    <property type="entry name" value="Rhodopsin 7-helix transmembrane proteins"/>
    <property type="match status" value="1"/>
</dbReference>
<evidence type="ECO:0000256" key="5">
    <source>
        <dbReference type="SAM" id="Phobius"/>
    </source>
</evidence>
<feature type="transmembrane region" description="Helical" evidence="5">
    <location>
        <begin position="58"/>
        <end position="77"/>
    </location>
</feature>
<feature type="transmembrane region" description="Helical" evidence="5">
    <location>
        <begin position="25"/>
        <end position="46"/>
    </location>
</feature>
<comment type="subcellular location">
    <subcellularLocation>
        <location evidence="1">Membrane</location>
    </subcellularLocation>
</comment>
<comment type="caution">
    <text evidence="7">The sequence shown here is derived from an EMBL/GenBank/DDBJ whole genome shotgun (WGS) entry which is preliminary data.</text>
</comment>
<feature type="transmembrane region" description="Helical" evidence="5">
    <location>
        <begin position="275"/>
        <end position="300"/>
    </location>
</feature>
<dbReference type="AlphaFoldDB" id="A0A813XWS2"/>
<feature type="transmembrane region" description="Helical" evidence="5">
    <location>
        <begin position="237"/>
        <end position="263"/>
    </location>
</feature>
<gene>
    <name evidence="7" type="ORF">VCS650_LOCUS7978</name>
</gene>
<proteinExistence type="predicted"/>
<dbReference type="OrthoDB" id="10057369at2759"/>
<feature type="transmembrane region" description="Helical" evidence="5">
    <location>
        <begin position="196"/>
        <end position="216"/>
    </location>
</feature>
<evidence type="ECO:0000256" key="1">
    <source>
        <dbReference type="ARBA" id="ARBA00004370"/>
    </source>
</evidence>
<protein>
    <recommendedName>
        <fullName evidence="6">G-protein coupled receptors family 1 profile domain-containing protein</fullName>
    </recommendedName>
</protein>
<evidence type="ECO:0000256" key="3">
    <source>
        <dbReference type="ARBA" id="ARBA00022989"/>
    </source>
</evidence>
<organism evidence="7 8">
    <name type="scientific">Adineta steineri</name>
    <dbReference type="NCBI Taxonomy" id="433720"/>
    <lineage>
        <taxon>Eukaryota</taxon>
        <taxon>Metazoa</taxon>
        <taxon>Spiralia</taxon>
        <taxon>Gnathifera</taxon>
        <taxon>Rotifera</taxon>
        <taxon>Eurotatoria</taxon>
        <taxon>Bdelloidea</taxon>
        <taxon>Adinetida</taxon>
        <taxon>Adinetidae</taxon>
        <taxon>Adineta</taxon>
    </lineage>
</organism>
<sequence length="335" mass="40089">MNISDSNSTESSAIYETEQTRYLKFGIFVILEPPALICNYALIHYLITDRTLRHMLQYHAILALLIVSLLTNLIEVPRILNYLRLNIVLPQTNINCLIWQWCDYLLFSAMNVLMLWTSIERHIFIFYIHLHATAKNRLFFHYLPFIVIIIYLILFYTVAIFIYPCEQQFDFTQPLCGFPCYTTHAIISFYDLFAHIYIPLFLDLLLDIILVIRVFYRKRVGLGQHRTQWNKYFKMILQLFLITSIYFILQFPYAMMVFLQLFFSLPEWSIRIQIVYFYYCFWLLTLLLPFVSIGCLPEVIKKIKNSFIRQMQRNNTILPMIPINGTLLEKKNVER</sequence>
<dbReference type="GO" id="GO:0016020">
    <property type="term" value="C:membrane"/>
    <property type="evidence" value="ECO:0007669"/>
    <property type="project" value="UniProtKB-SubCell"/>
</dbReference>
<dbReference type="PROSITE" id="PS50262">
    <property type="entry name" value="G_PROTEIN_RECEP_F1_2"/>
    <property type="match status" value="1"/>
</dbReference>
<name>A0A813XWS2_9BILA</name>
<dbReference type="Proteomes" id="UP000663891">
    <property type="component" value="Unassembled WGS sequence"/>
</dbReference>
<evidence type="ECO:0000256" key="2">
    <source>
        <dbReference type="ARBA" id="ARBA00022692"/>
    </source>
</evidence>
<dbReference type="InterPro" id="IPR017452">
    <property type="entry name" value="GPCR_Rhodpsn_7TM"/>
</dbReference>
<evidence type="ECO:0000259" key="6">
    <source>
        <dbReference type="PROSITE" id="PS50262"/>
    </source>
</evidence>
<feature type="transmembrane region" description="Helical" evidence="5">
    <location>
        <begin position="97"/>
        <end position="117"/>
    </location>
</feature>
<dbReference type="EMBL" id="CAJNON010000052">
    <property type="protein sequence ID" value="CAF0875925.1"/>
    <property type="molecule type" value="Genomic_DNA"/>
</dbReference>
<evidence type="ECO:0000256" key="4">
    <source>
        <dbReference type="ARBA" id="ARBA00023136"/>
    </source>
</evidence>
<keyword evidence="3 5" id="KW-1133">Transmembrane helix</keyword>
<reference evidence="7" key="1">
    <citation type="submission" date="2021-02" db="EMBL/GenBank/DDBJ databases">
        <authorList>
            <person name="Nowell W R."/>
        </authorList>
    </citation>
    <scope>NUCLEOTIDE SEQUENCE</scope>
</reference>
<keyword evidence="2 5" id="KW-0812">Transmembrane</keyword>
<accession>A0A813XWS2</accession>
<dbReference type="SUPFAM" id="SSF81321">
    <property type="entry name" value="Family A G protein-coupled receptor-like"/>
    <property type="match status" value="1"/>
</dbReference>
<feature type="domain" description="G-protein coupled receptors family 1 profile" evidence="6">
    <location>
        <begin position="38"/>
        <end position="300"/>
    </location>
</feature>
<feature type="transmembrane region" description="Helical" evidence="5">
    <location>
        <begin position="138"/>
        <end position="163"/>
    </location>
</feature>